<reference evidence="1 2" key="1">
    <citation type="submission" date="2019-05" db="EMBL/GenBank/DDBJ databases">
        <title>Mikania micrantha, genome provides insights into the molecular mechanism of rapid growth.</title>
        <authorList>
            <person name="Liu B."/>
        </authorList>
    </citation>
    <scope>NUCLEOTIDE SEQUENCE [LARGE SCALE GENOMIC DNA]</scope>
    <source>
        <strain evidence="1">NLD-2019</strain>
        <tissue evidence="1">Leaf</tissue>
    </source>
</reference>
<comment type="caution">
    <text evidence="1">The sequence shown here is derived from an EMBL/GenBank/DDBJ whole genome shotgun (WGS) entry which is preliminary data.</text>
</comment>
<proteinExistence type="predicted"/>
<evidence type="ECO:0000313" key="2">
    <source>
        <dbReference type="Proteomes" id="UP000326396"/>
    </source>
</evidence>
<name>A0A5N6M0W5_9ASTR</name>
<keyword evidence="2" id="KW-1185">Reference proteome</keyword>
<evidence type="ECO:0000313" key="1">
    <source>
        <dbReference type="EMBL" id="KAD3066603.1"/>
    </source>
</evidence>
<sequence length="254" mass="28937">MDAHDSQLLCANLYSSTTKVQDFIGLSQPTVDISLNLTGQQLYNFNLFKVHIPDVFHPHISRIQGVTPNGNCDFRFVFEGIFDETQESLKWSRPEFAPRRYWMQMTQTRILIANAFGVIVEYFYSSWNAKLYCKQESMIEESATTDVILRIDSPMLNMRCMKKSPKVADESMFREGNGLEFPNMGQQTRQGLFSTQLALIYNIIRAPLALLSCLSSQHGISGASDGVWVSGEFAQMSEVNHLMVNDSMRYVILM</sequence>
<accession>A0A5N6M0W5</accession>
<dbReference type="EMBL" id="SZYD01000017">
    <property type="protein sequence ID" value="KAD3066603.1"/>
    <property type="molecule type" value="Genomic_DNA"/>
</dbReference>
<dbReference type="Proteomes" id="UP000326396">
    <property type="component" value="Linkage Group LG7"/>
</dbReference>
<protein>
    <submittedName>
        <fullName evidence="1">Uncharacterized protein</fullName>
    </submittedName>
</protein>
<gene>
    <name evidence="1" type="ORF">E3N88_34483</name>
</gene>
<organism evidence="1 2">
    <name type="scientific">Mikania micrantha</name>
    <name type="common">bitter vine</name>
    <dbReference type="NCBI Taxonomy" id="192012"/>
    <lineage>
        <taxon>Eukaryota</taxon>
        <taxon>Viridiplantae</taxon>
        <taxon>Streptophyta</taxon>
        <taxon>Embryophyta</taxon>
        <taxon>Tracheophyta</taxon>
        <taxon>Spermatophyta</taxon>
        <taxon>Magnoliopsida</taxon>
        <taxon>eudicotyledons</taxon>
        <taxon>Gunneridae</taxon>
        <taxon>Pentapetalae</taxon>
        <taxon>asterids</taxon>
        <taxon>campanulids</taxon>
        <taxon>Asterales</taxon>
        <taxon>Asteraceae</taxon>
        <taxon>Asteroideae</taxon>
        <taxon>Heliantheae alliance</taxon>
        <taxon>Eupatorieae</taxon>
        <taxon>Mikania</taxon>
    </lineage>
</organism>
<dbReference type="AlphaFoldDB" id="A0A5N6M0W5"/>
<dbReference type="PANTHER" id="PTHR48165">
    <property type="entry name" value="BNAC03G44900D PROTEIN"/>
    <property type="match status" value="1"/>
</dbReference>
<dbReference type="PANTHER" id="PTHR48165:SF1">
    <property type="entry name" value="TRANSMEMBRANE PROTEIN"/>
    <property type="match status" value="1"/>
</dbReference>
<dbReference type="OrthoDB" id="1857384at2759"/>